<evidence type="ECO:0000313" key="3">
    <source>
        <dbReference type="Proteomes" id="UP000447434"/>
    </source>
</evidence>
<proteinExistence type="predicted"/>
<name>A0A6A4P8Q9_LUPAL</name>
<evidence type="ECO:0000313" key="2">
    <source>
        <dbReference type="EMBL" id="KAE9598081.1"/>
    </source>
</evidence>
<organism evidence="2 3">
    <name type="scientific">Lupinus albus</name>
    <name type="common">White lupine</name>
    <name type="synonym">Lupinus termis</name>
    <dbReference type="NCBI Taxonomy" id="3870"/>
    <lineage>
        <taxon>Eukaryota</taxon>
        <taxon>Viridiplantae</taxon>
        <taxon>Streptophyta</taxon>
        <taxon>Embryophyta</taxon>
        <taxon>Tracheophyta</taxon>
        <taxon>Spermatophyta</taxon>
        <taxon>Magnoliopsida</taxon>
        <taxon>eudicotyledons</taxon>
        <taxon>Gunneridae</taxon>
        <taxon>Pentapetalae</taxon>
        <taxon>rosids</taxon>
        <taxon>fabids</taxon>
        <taxon>Fabales</taxon>
        <taxon>Fabaceae</taxon>
        <taxon>Papilionoideae</taxon>
        <taxon>50 kb inversion clade</taxon>
        <taxon>genistoids sensu lato</taxon>
        <taxon>core genistoids</taxon>
        <taxon>Genisteae</taxon>
        <taxon>Lupinus</taxon>
    </lineage>
</organism>
<feature type="compositionally biased region" description="Basic and acidic residues" evidence="1">
    <location>
        <begin position="93"/>
        <end position="104"/>
    </location>
</feature>
<keyword evidence="3" id="KW-1185">Reference proteome</keyword>
<feature type="compositionally biased region" description="Basic and acidic residues" evidence="1">
    <location>
        <begin position="1"/>
        <end position="12"/>
    </location>
</feature>
<dbReference type="AlphaFoldDB" id="A0A6A4P8Q9"/>
<accession>A0A6A4P8Q9</accession>
<dbReference type="EMBL" id="WOCE01000015">
    <property type="protein sequence ID" value="KAE9598081.1"/>
    <property type="molecule type" value="Genomic_DNA"/>
</dbReference>
<evidence type="ECO:0000256" key="1">
    <source>
        <dbReference type="SAM" id="MobiDB-lite"/>
    </source>
</evidence>
<sequence length="104" mass="11231">MQEELQRIKEMWLTDILPPESTSRASAASSASNKRNSSEMNSGKVDSTFGFDSDYQNFGSEAERKGVEGGIPEGDSSRRRSGTKQKTSSGHDVSSDDHSGISAK</sequence>
<feature type="compositionally biased region" description="Low complexity" evidence="1">
    <location>
        <begin position="21"/>
        <end position="35"/>
    </location>
</feature>
<feature type="region of interest" description="Disordered" evidence="1">
    <location>
        <begin position="1"/>
        <end position="104"/>
    </location>
</feature>
<gene>
    <name evidence="2" type="ORF">Lalb_Chr15g0076751</name>
</gene>
<dbReference type="Proteomes" id="UP000447434">
    <property type="component" value="Chromosome 15"/>
</dbReference>
<protein>
    <submittedName>
        <fullName evidence="2">Uncharacterized protein</fullName>
    </submittedName>
</protein>
<comment type="caution">
    <text evidence="2">The sequence shown here is derived from an EMBL/GenBank/DDBJ whole genome shotgun (WGS) entry which is preliminary data.</text>
</comment>
<reference evidence="3" key="1">
    <citation type="journal article" date="2020" name="Nat. Commun.">
        <title>Genome sequence of the cluster root forming white lupin.</title>
        <authorList>
            <person name="Hufnagel B."/>
            <person name="Marques A."/>
            <person name="Soriano A."/>
            <person name="Marques L."/>
            <person name="Divol F."/>
            <person name="Doumas P."/>
            <person name="Sallet E."/>
            <person name="Mancinotti D."/>
            <person name="Carrere S."/>
            <person name="Marande W."/>
            <person name="Arribat S."/>
            <person name="Keller J."/>
            <person name="Huneau C."/>
            <person name="Blein T."/>
            <person name="Aime D."/>
            <person name="Laguerre M."/>
            <person name="Taylor J."/>
            <person name="Schubert V."/>
            <person name="Nelson M."/>
            <person name="Geu-Flores F."/>
            <person name="Crespi M."/>
            <person name="Gallardo-Guerrero K."/>
            <person name="Delaux P.-M."/>
            <person name="Salse J."/>
            <person name="Berges H."/>
            <person name="Guyot R."/>
            <person name="Gouzy J."/>
            <person name="Peret B."/>
        </authorList>
    </citation>
    <scope>NUCLEOTIDE SEQUENCE [LARGE SCALE GENOMIC DNA]</scope>
    <source>
        <strain evidence="3">cv. Amiga</strain>
    </source>
</reference>